<dbReference type="InterPro" id="IPR014043">
    <property type="entry name" value="Acyl_transferase_dom"/>
</dbReference>
<dbReference type="FunFam" id="3.30.70.250:FF:000004">
    <property type="entry name" value="Malonyl CoA-acyl carrier transacylase"/>
    <property type="match status" value="1"/>
</dbReference>
<comment type="caution">
    <text evidence="2">The sequence shown here is derived from an EMBL/GenBank/DDBJ whole genome shotgun (WGS) entry which is preliminary data.</text>
</comment>
<keyword evidence="3" id="KW-1185">Reference proteome</keyword>
<dbReference type="AlphaFoldDB" id="A0A8X8ASE7"/>
<dbReference type="EMBL" id="JAAWWB010000002">
    <property type="protein sequence ID" value="KAG6789633.1"/>
    <property type="molecule type" value="Genomic_DNA"/>
</dbReference>
<accession>A0A8X8ASE7</accession>
<evidence type="ECO:0000313" key="2">
    <source>
        <dbReference type="EMBL" id="KAG6789633.1"/>
    </source>
</evidence>
<proteinExistence type="predicted"/>
<dbReference type="PANTHER" id="PTHR47170:SF2">
    <property type="entry name" value="MALONYL-COA:ACP TRANSACYLASE (MAT) DOMAIN-CONTAINING PROTEIN"/>
    <property type="match status" value="1"/>
</dbReference>
<dbReference type="InterPro" id="IPR052760">
    <property type="entry name" value="Mitochondrial_malonyltrans"/>
</dbReference>
<reference evidence="2" key="1">
    <citation type="journal article" date="2020" name="bioRxiv">
        <title>Hybrid origin of Populus tomentosa Carr. identified through genome sequencing and phylogenomic analysis.</title>
        <authorList>
            <person name="An X."/>
            <person name="Gao K."/>
            <person name="Chen Z."/>
            <person name="Li J."/>
            <person name="Yang X."/>
            <person name="Yang X."/>
            <person name="Zhou J."/>
            <person name="Guo T."/>
            <person name="Zhao T."/>
            <person name="Huang S."/>
            <person name="Miao D."/>
            <person name="Khan W.U."/>
            <person name="Rao P."/>
            <person name="Ye M."/>
            <person name="Lei B."/>
            <person name="Liao W."/>
            <person name="Wang J."/>
            <person name="Ji L."/>
            <person name="Li Y."/>
            <person name="Guo B."/>
            <person name="Mustafa N.S."/>
            <person name="Li S."/>
            <person name="Yun Q."/>
            <person name="Keller S.R."/>
            <person name="Mao J."/>
            <person name="Zhang R."/>
            <person name="Strauss S.H."/>
        </authorList>
    </citation>
    <scope>NUCLEOTIDE SEQUENCE</scope>
    <source>
        <strain evidence="2">GM15</strain>
        <tissue evidence="2">Leaf</tissue>
    </source>
</reference>
<dbReference type="Pfam" id="PF00698">
    <property type="entry name" value="Acyl_transf_1"/>
    <property type="match status" value="1"/>
</dbReference>
<gene>
    <name evidence="2" type="ORF">POTOM_005743</name>
</gene>
<organism evidence="2 3">
    <name type="scientific">Populus tomentosa</name>
    <name type="common">Chinese white poplar</name>
    <dbReference type="NCBI Taxonomy" id="118781"/>
    <lineage>
        <taxon>Eukaryota</taxon>
        <taxon>Viridiplantae</taxon>
        <taxon>Streptophyta</taxon>
        <taxon>Embryophyta</taxon>
        <taxon>Tracheophyta</taxon>
        <taxon>Spermatophyta</taxon>
        <taxon>Magnoliopsida</taxon>
        <taxon>eudicotyledons</taxon>
        <taxon>Gunneridae</taxon>
        <taxon>Pentapetalae</taxon>
        <taxon>rosids</taxon>
        <taxon>fabids</taxon>
        <taxon>Malpighiales</taxon>
        <taxon>Salicaceae</taxon>
        <taxon>Saliceae</taxon>
        <taxon>Populus</taxon>
    </lineage>
</organism>
<dbReference type="OrthoDB" id="541883at2759"/>
<dbReference type="SMART" id="SM00827">
    <property type="entry name" value="PKS_AT"/>
    <property type="match status" value="1"/>
</dbReference>
<dbReference type="PANTHER" id="PTHR47170">
    <property type="entry name" value="MALONYL-COA ACP TRANSACYLASE, ACP-BINDING"/>
    <property type="match status" value="1"/>
</dbReference>
<sequence>MRTTLHHHYYIPLIIRTLPSSTMASSSLALSSVSLKILSFTSSDAFNKRIRGFGLKNGKRSRIITSLSGGSQNQTVVLDDTLFIDYKPTSAFLFPGQGAQAVGMGKEAQSVSAAAQLYKKANDILGYDLVELCTSGPKEKLDSTVISQPAIYVTSLAAVEVLRARDGGQQIIDSVDVTCGLSLGEYTALAFAGAFSLHKLMTELLTPSLSLIFSFIPRGAKHGYYGKMQTKTEAADATKSAMVSVIGLDADKVQQLCDAANQDVDEDKKVQIANYLCPGNYAVSGGVMGVEAVEAKAKSFKARMTVRLAVAGAFHTSFMEPAVSRLEAALAATEIRQPRIPVISNVDAQPHADPATIKKILARQVTSPVQWETTVKTLLARGLKKSYELGPGKVIAGIVKRMDKKAEMENIGA</sequence>
<name>A0A8X8ASE7_POPTO</name>
<dbReference type="Proteomes" id="UP000886885">
    <property type="component" value="Chromosome 1D"/>
</dbReference>
<evidence type="ECO:0000313" key="3">
    <source>
        <dbReference type="Proteomes" id="UP000886885"/>
    </source>
</evidence>
<feature type="domain" description="Malonyl-CoA:ACP transacylase (MAT)" evidence="1">
    <location>
        <begin position="93"/>
        <end position="410"/>
    </location>
</feature>
<protein>
    <recommendedName>
        <fullName evidence="1">Malonyl-CoA:ACP transacylase (MAT) domain-containing protein</fullName>
    </recommendedName>
</protein>
<evidence type="ECO:0000259" key="1">
    <source>
        <dbReference type="SMART" id="SM00827"/>
    </source>
</evidence>